<evidence type="ECO:0000313" key="1">
    <source>
        <dbReference type="EMBL" id="QJA69658.1"/>
    </source>
</evidence>
<reference evidence="1" key="1">
    <citation type="submission" date="2020-03" db="EMBL/GenBank/DDBJ databases">
        <title>The deep terrestrial virosphere.</title>
        <authorList>
            <person name="Holmfeldt K."/>
            <person name="Nilsson E."/>
            <person name="Simone D."/>
            <person name="Lopez-Fernandez M."/>
            <person name="Wu X."/>
            <person name="de Brujin I."/>
            <person name="Lundin D."/>
            <person name="Andersson A."/>
            <person name="Bertilsson S."/>
            <person name="Dopson M."/>
        </authorList>
    </citation>
    <scope>NUCLEOTIDE SEQUENCE</scope>
    <source>
        <strain evidence="1">MM415A04407</strain>
    </source>
</reference>
<protein>
    <submittedName>
        <fullName evidence="1">Uncharacterized protein</fullName>
    </submittedName>
</protein>
<dbReference type="EMBL" id="MT141725">
    <property type="protein sequence ID" value="QJA69658.1"/>
    <property type="molecule type" value="Genomic_DNA"/>
</dbReference>
<dbReference type="AlphaFoldDB" id="A0A6M3JK54"/>
<sequence>MNDGLYRVISNNFLTAGFIVKGGKVIECVPILRKLLYKKWIKKAIRIGD</sequence>
<organism evidence="1">
    <name type="scientific">viral metagenome</name>
    <dbReference type="NCBI Taxonomy" id="1070528"/>
    <lineage>
        <taxon>unclassified sequences</taxon>
        <taxon>metagenomes</taxon>
        <taxon>organismal metagenomes</taxon>
    </lineage>
</organism>
<name>A0A6M3JK54_9ZZZZ</name>
<gene>
    <name evidence="1" type="ORF">MM415A04407_0007</name>
</gene>
<accession>A0A6M3JK54</accession>
<proteinExistence type="predicted"/>